<dbReference type="Pfam" id="PF00010">
    <property type="entry name" value="HLH"/>
    <property type="match status" value="1"/>
</dbReference>
<dbReference type="PROSITE" id="PS50888">
    <property type="entry name" value="BHLH"/>
    <property type="match status" value="1"/>
</dbReference>
<dbReference type="InterPro" id="IPR036638">
    <property type="entry name" value="HLH_DNA-bd_sf"/>
</dbReference>
<evidence type="ECO:0000256" key="1">
    <source>
        <dbReference type="SAM" id="MobiDB-lite"/>
    </source>
</evidence>
<dbReference type="GO" id="GO:0046983">
    <property type="term" value="F:protein dimerization activity"/>
    <property type="evidence" value="ECO:0007669"/>
    <property type="project" value="InterPro"/>
</dbReference>
<name>A0A069DUM0_9CNID</name>
<accession>A0A069DUM0</accession>
<feature type="compositionally biased region" description="Polar residues" evidence="1">
    <location>
        <begin position="104"/>
        <end position="119"/>
    </location>
</feature>
<evidence type="ECO:0000313" key="3">
    <source>
        <dbReference type="EMBL" id="JAC84959.1"/>
    </source>
</evidence>
<dbReference type="SMART" id="SM00353">
    <property type="entry name" value="HLH"/>
    <property type="match status" value="1"/>
</dbReference>
<feature type="domain" description="BHLH" evidence="2">
    <location>
        <begin position="143"/>
        <end position="202"/>
    </location>
</feature>
<organism evidence="3">
    <name type="scientific">Clytia hemisphaerica</name>
    <dbReference type="NCBI Taxonomy" id="252671"/>
    <lineage>
        <taxon>Eukaryota</taxon>
        <taxon>Metazoa</taxon>
        <taxon>Cnidaria</taxon>
        <taxon>Hydrozoa</taxon>
        <taxon>Hydroidolina</taxon>
        <taxon>Leptothecata</taxon>
        <taxon>Obeliida</taxon>
        <taxon>Clytiidae</taxon>
        <taxon>Clytia</taxon>
    </lineage>
</organism>
<dbReference type="Gene3D" id="4.10.280.10">
    <property type="entry name" value="Helix-loop-helix DNA-binding domain"/>
    <property type="match status" value="1"/>
</dbReference>
<feature type="region of interest" description="Disordered" evidence="1">
    <location>
        <begin position="104"/>
        <end position="159"/>
    </location>
</feature>
<dbReference type="AlphaFoldDB" id="A0A069DUM0"/>
<feature type="compositionally biased region" description="Basic and acidic residues" evidence="1">
    <location>
        <begin position="147"/>
        <end position="158"/>
    </location>
</feature>
<dbReference type="SUPFAM" id="SSF47459">
    <property type="entry name" value="HLH, helix-loop-helix DNA-binding domain"/>
    <property type="match status" value="1"/>
</dbReference>
<protein>
    <submittedName>
        <fullName evidence="3">HlhIE1 Helix-loop-helix class transcription factor</fullName>
    </submittedName>
</protein>
<dbReference type="EMBL" id="GBGP01000235">
    <property type="protein sequence ID" value="JAC84959.1"/>
    <property type="molecule type" value="mRNA"/>
</dbReference>
<proteinExistence type="evidence at transcript level"/>
<sequence>MFHQMFYSPSFPPVSFNATPCKQDFYSPESSCQFGVNTLQMADITPPSHQMPQNYPTSQFVDDQQQPARIVKRRIVFVDDSSISSTPFITQSADPALINTRPQTREMSTQTENSTQIEEQQTKQRPSKRKIDEVTNAKGSKRLKAVGRNERERSRVRNEGNAYNILRSHLPPLGHDRRRNKPVYARTHFEILKSTIKYISDLQNLLAEEDANPSS</sequence>
<reference evidence="3" key="1">
    <citation type="journal article" date="2014" name="PLoS Genet.">
        <title>Differential Responses to Wnt and PCP Disruption Predict Expression and Developmental Function of Conserved and Novel Genes in a Cnidarian.</title>
        <authorList>
            <person name="Lapebie P."/>
            <person name="Ruggiero A."/>
            <person name="Barreau C."/>
            <person name="Chevalier S."/>
            <person name="Chang P."/>
            <person name="Dru P."/>
            <person name="Houliston E."/>
            <person name="Momose T."/>
        </authorList>
    </citation>
    <scope>NUCLEOTIDE SEQUENCE</scope>
</reference>
<evidence type="ECO:0000259" key="2">
    <source>
        <dbReference type="PROSITE" id="PS50888"/>
    </source>
</evidence>
<dbReference type="InterPro" id="IPR011598">
    <property type="entry name" value="bHLH_dom"/>
</dbReference>